<reference evidence="1 2" key="1">
    <citation type="submission" date="2015-03" db="EMBL/GenBank/DDBJ databases">
        <title>Comparative analysis of the OM43 clade including a novel species from Red Sea uncovers genomic and metabolic diversity among marine methylotrophs.</title>
        <authorList>
            <person name="Jimenez-Infante F."/>
            <person name="Ngugi D.K."/>
            <person name="Vinu M."/>
            <person name="Alam I."/>
            <person name="Kamau A."/>
            <person name="Blom J."/>
            <person name="Bajic V.B."/>
            <person name="Stingl U."/>
        </authorList>
    </citation>
    <scope>NUCLEOTIDE SEQUENCE [LARGE SCALE GENOMIC DNA]</scope>
    <source>
        <strain evidence="1 2">MBRSH7</strain>
    </source>
</reference>
<name>A0A0H4J9S4_9PROT</name>
<protein>
    <recommendedName>
        <fullName evidence="3">AlpA family transcriptional regulator</fullName>
    </recommendedName>
</protein>
<dbReference type="Proteomes" id="UP000066549">
    <property type="component" value="Chromosome"/>
</dbReference>
<evidence type="ECO:0000313" key="2">
    <source>
        <dbReference type="Proteomes" id="UP000066549"/>
    </source>
</evidence>
<proteinExistence type="predicted"/>
<dbReference type="EMBL" id="CP011002">
    <property type="protein sequence ID" value="AKO65267.1"/>
    <property type="molecule type" value="Genomic_DNA"/>
</dbReference>
<dbReference type="AlphaFoldDB" id="A0A0H4J9S4"/>
<sequence length="73" mass="8490">MKETYLSAEQITAAFKISKEKLSLMVKGGLFPRPIRLNERATLWTQTSVKNWVEARHQTEDMFNSINLDTDLF</sequence>
<dbReference type="OrthoDB" id="8527558at2"/>
<evidence type="ECO:0000313" key="1">
    <source>
        <dbReference type="EMBL" id="AKO65267.1"/>
    </source>
</evidence>
<evidence type="ECO:0008006" key="3">
    <source>
        <dbReference type="Google" id="ProtNLM"/>
    </source>
</evidence>
<gene>
    <name evidence="1" type="ORF">VI33_00380</name>
</gene>
<keyword evidence="2" id="KW-1185">Reference proteome</keyword>
<accession>A0A0H4J9S4</accession>
<dbReference type="Gene3D" id="1.10.238.160">
    <property type="match status" value="1"/>
</dbReference>
<organism evidence="1 2">
    <name type="scientific">Methylophilales bacterium MBRS-H7</name>
    <dbReference type="NCBI Taxonomy" id="1623450"/>
    <lineage>
        <taxon>Bacteria</taxon>
        <taxon>Pseudomonadati</taxon>
        <taxon>Pseudomonadota</taxon>
        <taxon>Betaproteobacteria</taxon>
        <taxon>Nitrosomonadales</taxon>
        <taxon>OM43 clade</taxon>
    </lineage>
</organism>